<evidence type="ECO:0000313" key="3">
    <source>
        <dbReference type="Proteomes" id="UP000076727"/>
    </source>
</evidence>
<evidence type="ECO:0000313" key="2">
    <source>
        <dbReference type="EMBL" id="KZT69828.1"/>
    </source>
</evidence>
<keyword evidence="3" id="KW-1185">Reference proteome</keyword>
<feature type="compositionally biased region" description="Low complexity" evidence="1">
    <location>
        <begin position="219"/>
        <end position="231"/>
    </location>
</feature>
<gene>
    <name evidence="2" type="ORF">DAEQUDRAFT_242052</name>
</gene>
<dbReference type="EMBL" id="KV429055">
    <property type="protein sequence ID" value="KZT69828.1"/>
    <property type="molecule type" value="Genomic_DNA"/>
</dbReference>
<proteinExistence type="predicted"/>
<evidence type="ECO:0000256" key="1">
    <source>
        <dbReference type="SAM" id="MobiDB-lite"/>
    </source>
</evidence>
<protein>
    <submittedName>
        <fullName evidence="2">Uncharacterized protein</fullName>
    </submittedName>
</protein>
<feature type="region of interest" description="Disordered" evidence="1">
    <location>
        <begin position="194"/>
        <end position="240"/>
    </location>
</feature>
<dbReference type="STRING" id="1314783.A0A165QRC9"/>
<dbReference type="Proteomes" id="UP000076727">
    <property type="component" value="Unassembled WGS sequence"/>
</dbReference>
<dbReference type="OrthoDB" id="2802624at2759"/>
<accession>A0A165QRC9</accession>
<feature type="region of interest" description="Disordered" evidence="1">
    <location>
        <begin position="1"/>
        <end position="175"/>
    </location>
</feature>
<name>A0A165QRC9_9APHY</name>
<feature type="compositionally biased region" description="Polar residues" evidence="1">
    <location>
        <begin position="69"/>
        <end position="89"/>
    </location>
</feature>
<reference evidence="2 3" key="1">
    <citation type="journal article" date="2016" name="Mol. Biol. Evol.">
        <title>Comparative Genomics of Early-Diverging Mushroom-Forming Fungi Provides Insights into the Origins of Lignocellulose Decay Capabilities.</title>
        <authorList>
            <person name="Nagy L.G."/>
            <person name="Riley R."/>
            <person name="Tritt A."/>
            <person name="Adam C."/>
            <person name="Daum C."/>
            <person name="Floudas D."/>
            <person name="Sun H."/>
            <person name="Yadav J.S."/>
            <person name="Pangilinan J."/>
            <person name="Larsson K.H."/>
            <person name="Matsuura K."/>
            <person name="Barry K."/>
            <person name="Labutti K."/>
            <person name="Kuo R."/>
            <person name="Ohm R.A."/>
            <person name="Bhattacharya S.S."/>
            <person name="Shirouzu T."/>
            <person name="Yoshinaga Y."/>
            <person name="Martin F.M."/>
            <person name="Grigoriev I.V."/>
            <person name="Hibbett D.S."/>
        </authorList>
    </citation>
    <scope>NUCLEOTIDE SEQUENCE [LARGE SCALE GENOMIC DNA]</scope>
    <source>
        <strain evidence="2 3">L-15889</strain>
    </source>
</reference>
<dbReference type="AlphaFoldDB" id="A0A165QRC9"/>
<sequence length="240" mass="25745">MSRMLRKRRDNKDDIDIDTVPRPFTPGLPYREGDLSTTTIPPPPPQKEIPPMRLVARLKPLPRSPRATWYSTSTIPAKPTQQPDRSSVATIRPPGAAPPQLPQLTINPPSPPGQHTPLLHVASVSPRSSAMLTPPPLPEKGSFMPRPRRGKAPEQQDGAPRPVSRSHTPRASLRASFLSAASLRMPVPQMPAAIRSVVQHTDAGPAQAGPSSARKGKAAEAASEARAQSSGDMPPPAYSE</sequence>
<organism evidence="2 3">
    <name type="scientific">Daedalea quercina L-15889</name>
    <dbReference type="NCBI Taxonomy" id="1314783"/>
    <lineage>
        <taxon>Eukaryota</taxon>
        <taxon>Fungi</taxon>
        <taxon>Dikarya</taxon>
        <taxon>Basidiomycota</taxon>
        <taxon>Agaricomycotina</taxon>
        <taxon>Agaricomycetes</taxon>
        <taxon>Polyporales</taxon>
        <taxon>Fomitopsis</taxon>
    </lineage>
</organism>